<gene>
    <name evidence="2" type="ORF">Tco_0954237</name>
</gene>
<name>A0ABQ5E285_9ASTR</name>
<evidence type="ECO:0000313" key="2">
    <source>
        <dbReference type="EMBL" id="GJT45522.1"/>
    </source>
</evidence>
<feature type="compositionally biased region" description="Basic and acidic residues" evidence="1">
    <location>
        <begin position="107"/>
        <end position="117"/>
    </location>
</feature>
<reference evidence="2" key="1">
    <citation type="journal article" date="2022" name="Int. J. Mol. Sci.">
        <title>Draft Genome of Tanacetum Coccineum: Genomic Comparison of Closely Related Tanacetum-Family Plants.</title>
        <authorList>
            <person name="Yamashiro T."/>
            <person name="Shiraishi A."/>
            <person name="Nakayama K."/>
            <person name="Satake H."/>
        </authorList>
    </citation>
    <scope>NUCLEOTIDE SEQUENCE</scope>
</reference>
<accession>A0ABQ5E285</accession>
<feature type="compositionally biased region" description="Basic and acidic residues" evidence="1">
    <location>
        <begin position="124"/>
        <end position="143"/>
    </location>
</feature>
<reference evidence="2" key="2">
    <citation type="submission" date="2022-01" db="EMBL/GenBank/DDBJ databases">
        <authorList>
            <person name="Yamashiro T."/>
            <person name="Shiraishi A."/>
            <person name="Satake H."/>
            <person name="Nakayama K."/>
        </authorList>
    </citation>
    <scope>NUCLEOTIDE SEQUENCE</scope>
</reference>
<feature type="region of interest" description="Disordered" evidence="1">
    <location>
        <begin position="81"/>
        <end position="149"/>
    </location>
</feature>
<evidence type="ECO:0000313" key="3">
    <source>
        <dbReference type="Proteomes" id="UP001151760"/>
    </source>
</evidence>
<keyword evidence="3" id="KW-1185">Reference proteome</keyword>
<dbReference type="EMBL" id="BQNB010015908">
    <property type="protein sequence ID" value="GJT45522.1"/>
    <property type="molecule type" value="Genomic_DNA"/>
</dbReference>
<sequence length="149" mass="17293">MVTKLLELAVLAKESSQPHSTYKAAASLTEFELKKILIEKMDKSQSYLKATEHRECYYGLIKSYNLDKSLFSTYDKVYPLRKSQKDKDKDEDPSTGSDRRLKKRKTSKDVEPTKEENLGNDDEEPKKKVASKRDWFTKPKQPEEPTDPD</sequence>
<dbReference type="Proteomes" id="UP001151760">
    <property type="component" value="Unassembled WGS sequence"/>
</dbReference>
<evidence type="ECO:0000256" key="1">
    <source>
        <dbReference type="SAM" id="MobiDB-lite"/>
    </source>
</evidence>
<feature type="compositionally biased region" description="Basic and acidic residues" evidence="1">
    <location>
        <begin position="83"/>
        <end position="92"/>
    </location>
</feature>
<proteinExistence type="predicted"/>
<comment type="caution">
    <text evidence="2">The sequence shown here is derived from an EMBL/GenBank/DDBJ whole genome shotgun (WGS) entry which is preliminary data.</text>
</comment>
<protein>
    <submittedName>
        <fullName evidence="2">Uncharacterized protein</fullName>
    </submittedName>
</protein>
<organism evidence="2 3">
    <name type="scientific">Tanacetum coccineum</name>
    <dbReference type="NCBI Taxonomy" id="301880"/>
    <lineage>
        <taxon>Eukaryota</taxon>
        <taxon>Viridiplantae</taxon>
        <taxon>Streptophyta</taxon>
        <taxon>Embryophyta</taxon>
        <taxon>Tracheophyta</taxon>
        <taxon>Spermatophyta</taxon>
        <taxon>Magnoliopsida</taxon>
        <taxon>eudicotyledons</taxon>
        <taxon>Gunneridae</taxon>
        <taxon>Pentapetalae</taxon>
        <taxon>asterids</taxon>
        <taxon>campanulids</taxon>
        <taxon>Asterales</taxon>
        <taxon>Asteraceae</taxon>
        <taxon>Asteroideae</taxon>
        <taxon>Anthemideae</taxon>
        <taxon>Anthemidinae</taxon>
        <taxon>Tanacetum</taxon>
    </lineage>
</organism>